<dbReference type="Proteomes" id="UP000092445">
    <property type="component" value="Unassembled WGS sequence"/>
</dbReference>
<evidence type="ECO:0000313" key="2">
    <source>
        <dbReference type="EnsemblMetazoa" id="GPAI048246-PA"/>
    </source>
</evidence>
<name>A0A1B0AK11_GLOPL</name>
<keyword evidence="1" id="KW-0812">Transmembrane</keyword>
<keyword evidence="1" id="KW-1133">Transmembrane helix</keyword>
<dbReference type="AlphaFoldDB" id="A0A1B0AK11"/>
<reference evidence="2" key="2">
    <citation type="submission" date="2020-05" db="UniProtKB">
        <authorList>
            <consortium name="EnsemblMetazoa"/>
        </authorList>
    </citation>
    <scope>IDENTIFICATION</scope>
    <source>
        <strain evidence="2">IAEA</strain>
    </source>
</reference>
<dbReference type="VEuPathDB" id="VectorBase:GPAI048246"/>
<feature type="transmembrane region" description="Helical" evidence="1">
    <location>
        <begin position="90"/>
        <end position="113"/>
    </location>
</feature>
<evidence type="ECO:0000313" key="3">
    <source>
        <dbReference type="Proteomes" id="UP000092445"/>
    </source>
</evidence>
<organism evidence="2 3">
    <name type="scientific">Glossina pallidipes</name>
    <name type="common">Tsetse fly</name>
    <dbReference type="NCBI Taxonomy" id="7398"/>
    <lineage>
        <taxon>Eukaryota</taxon>
        <taxon>Metazoa</taxon>
        <taxon>Ecdysozoa</taxon>
        <taxon>Arthropoda</taxon>
        <taxon>Hexapoda</taxon>
        <taxon>Insecta</taxon>
        <taxon>Pterygota</taxon>
        <taxon>Neoptera</taxon>
        <taxon>Endopterygota</taxon>
        <taxon>Diptera</taxon>
        <taxon>Brachycera</taxon>
        <taxon>Muscomorpha</taxon>
        <taxon>Hippoboscoidea</taxon>
        <taxon>Glossinidae</taxon>
        <taxon>Glossina</taxon>
    </lineage>
</organism>
<sequence length="209" mass="21186">MIKRRLHKEERCSGLLITVGRKLRPCLLPELKQAQHLGEAGLCCKLLRLLFLLELAVEVSNVCDGGGGGGTLVPLLPETEVEVVAAVLQLLLPAAILLVAVSVAGVCNLAVLFKVPHVVASIFVLVKLTRLPVATTADVAVGVSDEAIPITPGGGPGPTPKGGGGILKASISSNVGMGKSGVLNVVVELPGVDMLCTAGGGGGIMSIVI</sequence>
<keyword evidence="3" id="KW-1185">Reference proteome</keyword>
<protein>
    <submittedName>
        <fullName evidence="2">Uncharacterized protein</fullName>
    </submittedName>
</protein>
<accession>A0A1B0AK11</accession>
<dbReference type="EnsemblMetazoa" id="GPAI048246-RA">
    <property type="protein sequence ID" value="GPAI048246-PA"/>
    <property type="gene ID" value="GPAI048246"/>
</dbReference>
<reference evidence="3" key="1">
    <citation type="submission" date="2014-03" db="EMBL/GenBank/DDBJ databases">
        <authorList>
            <person name="Aksoy S."/>
            <person name="Warren W."/>
            <person name="Wilson R.K."/>
        </authorList>
    </citation>
    <scope>NUCLEOTIDE SEQUENCE [LARGE SCALE GENOMIC DNA]</scope>
    <source>
        <strain evidence="3">IAEA</strain>
    </source>
</reference>
<keyword evidence="1" id="KW-0472">Membrane</keyword>
<evidence type="ECO:0000256" key="1">
    <source>
        <dbReference type="SAM" id="Phobius"/>
    </source>
</evidence>
<proteinExistence type="predicted"/>